<dbReference type="CDD" id="cd17356">
    <property type="entry name" value="MFS_HXT"/>
    <property type="match status" value="1"/>
</dbReference>
<dbReference type="PROSITE" id="PS50850">
    <property type="entry name" value="MFS"/>
    <property type="match status" value="1"/>
</dbReference>
<feature type="transmembrane region" description="Helical" evidence="10">
    <location>
        <begin position="156"/>
        <end position="174"/>
    </location>
</feature>
<proteinExistence type="inferred from homology"/>
<dbReference type="InterPro" id="IPR005828">
    <property type="entry name" value="MFS_sugar_transport-like"/>
</dbReference>
<dbReference type="PRINTS" id="PR00171">
    <property type="entry name" value="SUGRTRNSPORT"/>
</dbReference>
<evidence type="ECO:0000256" key="5">
    <source>
        <dbReference type="ARBA" id="ARBA00022692"/>
    </source>
</evidence>
<dbReference type="InterPro" id="IPR005829">
    <property type="entry name" value="Sugar_transporter_CS"/>
</dbReference>
<feature type="transmembrane region" description="Helical" evidence="10">
    <location>
        <begin position="74"/>
        <end position="91"/>
    </location>
</feature>
<dbReference type="InterPro" id="IPR020846">
    <property type="entry name" value="MFS_dom"/>
</dbReference>
<feature type="transmembrane region" description="Helical" evidence="10">
    <location>
        <begin position="504"/>
        <end position="524"/>
    </location>
</feature>
<keyword evidence="7 10" id="KW-0472">Membrane</keyword>
<feature type="domain" description="Major facilitator superfamily (MFS) profile" evidence="11">
    <location>
        <begin position="78"/>
        <end position="528"/>
    </location>
</feature>
<comment type="caution">
    <text evidence="12">The sequence shown here is derived from an EMBL/GenBank/DDBJ whole genome shotgun (WGS) entry which is preliminary data.</text>
</comment>
<dbReference type="PROSITE" id="PS00217">
    <property type="entry name" value="SUGAR_TRANSPORT_2"/>
    <property type="match status" value="1"/>
</dbReference>
<feature type="transmembrane region" description="Helical" evidence="10">
    <location>
        <begin position="436"/>
        <end position="463"/>
    </location>
</feature>
<feature type="transmembrane region" description="Helical" evidence="10">
    <location>
        <begin position="126"/>
        <end position="144"/>
    </location>
</feature>
<name>A0A4T0X160_9ASCO</name>
<reference evidence="12 13" key="1">
    <citation type="journal article" date="2019" name="Front. Genet.">
        <title>Whole-Genome Sequencing of the Opportunistic Yeast Pathogen Candida inconspicua Uncovers Its Hybrid Origin.</title>
        <authorList>
            <person name="Mixao V."/>
            <person name="Hansen A.P."/>
            <person name="Saus E."/>
            <person name="Boekhout T."/>
            <person name="Lass-Florl C."/>
            <person name="Gabaldon T."/>
        </authorList>
    </citation>
    <scope>NUCLEOTIDE SEQUENCE [LARGE SCALE GENOMIC DNA]</scope>
    <source>
        <strain evidence="12 13">CBS 180</strain>
    </source>
</reference>
<dbReference type="InterPro" id="IPR050360">
    <property type="entry name" value="MFS_Sugar_Transporters"/>
</dbReference>
<feature type="transmembrane region" description="Helical" evidence="10">
    <location>
        <begin position="475"/>
        <end position="498"/>
    </location>
</feature>
<comment type="similarity">
    <text evidence="2 8">Belongs to the major facilitator superfamily. Sugar transporter (TC 2.A.1.1) family.</text>
</comment>
<dbReference type="PANTHER" id="PTHR48022">
    <property type="entry name" value="PLASTIDIC GLUCOSE TRANSPORTER 4"/>
    <property type="match status" value="1"/>
</dbReference>
<dbReference type="GO" id="GO:0055056">
    <property type="term" value="F:D-glucose transmembrane transporter activity"/>
    <property type="evidence" value="ECO:0007669"/>
    <property type="project" value="UniProtKB-ARBA"/>
</dbReference>
<dbReference type="STRING" id="52247.A0A4T0X160"/>
<dbReference type="AlphaFoldDB" id="A0A4T0X160"/>
<dbReference type="PANTHER" id="PTHR48022:SF50">
    <property type="entry name" value="HEXOSE TRANSPORTER HXT14"/>
    <property type="match status" value="1"/>
</dbReference>
<dbReference type="FunFam" id="1.20.1250.20:FF:000044">
    <property type="entry name" value="Hexose transporter Hxt3p"/>
    <property type="match status" value="1"/>
</dbReference>
<organism evidence="12 13">
    <name type="scientific">Pichia inconspicua</name>
    <dbReference type="NCBI Taxonomy" id="52247"/>
    <lineage>
        <taxon>Eukaryota</taxon>
        <taxon>Fungi</taxon>
        <taxon>Dikarya</taxon>
        <taxon>Ascomycota</taxon>
        <taxon>Saccharomycotina</taxon>
        <taxon>Pichiomycetes</taxon>
        <taxon>Pichiales</taxon>
        <taxon>Pichiaceae</taxon>
        <taxon>Pichia</taxon>
    </lineage>
</organism>
<protein>
    <recommendedName>
        <fullName evidence="11">Major facilitator superfamily (MFS) profile domain-containing protein</fullName>
    </recommendedName>
</protein>
<evidence type="ECO:0000256" key="1">
    <source>
        <dbReference type="ARBA" id="ARBA00004141"/>
    </source>
</evidence>
<dbReference type="GO" id="GO:0005886">
    <property type="term" value="C:plasma membrane"/>
    <property type="evidence" value="ECO:0007669"/>
    <property type="project" value="TreeGrafter"/>
</dbReference>
<dbReference type="InterPro" id="IPR003663">
    <property type="entry name" value="Sugar/inositol_transpt"/>
</dbReference>
<feature type="transmembrane region" description="Helical" evidence="10">
    <location>
        <begin position="399"/>
        <end position="424"/>
    </location>
</feature>
<dbReference type="Proteomes" id="UP000307173">
    <property type="component" value="Unassembled WGS sequence"/>
</dbReference>
<keyword evidence="4" id="KW-0762">Sugar transport</keyword>
<keyword evidence="13" id="KW-1185">Reference proteome</keyword>
<keyword evidence="3 8" id="KW-0813">Transport</keyword>
<feature type="transmembrane region" description="Helical" evidence="10">
    <location>
        <begin position="215"/>
        <end position="240"/>
    </location>
</feature>
<dbReference type="NCBIfam" id="TIGR00879">
    <property type="entry name" value="SP"/>
    <property type="match status" value="1"/>
</dbReference>
<dbReference type="Gene3D" id="1.20.1250.20">
    <property type="entry name" value="MFS general substrate transporter like domains"/>
    <property type="match status" value="1"/>
</dbReference>
<evidence type="ECO:0000256" key="7">
    <source>
        <dbReference type="ARBA" id="ARBA00023136"/>
    </source>
</evidence>
<evidence type="ECO:0000259" key="11">
    <source>
        <dbReference type="PROSITE" id="PS50850"/>
    </source>
</evidence>
<comment type="subcellular location">
    <subcellularLocation>
        <location evidence="1">Membrane</location>
        <topology evidence="1">Multi-pass membrane protein</topology>
    </subcellularLocation>
</comment>
<evidence type="ECO:0000256" key="2">
    <source>
        <dbReference type="ARBA" id="ARBA00010992"/>
    </source>
</evidence>
<feature type="region of interest" description="Disordered" evidence="9">
    <location>
        <begin position="1"/>
        <end position="24"/>
    </location>
</feature>
<evidence type="ECO:0000256" key="10">
    <source>
        <dbReference type="SAM" id="Phobius"/>
    </source>
</evidence>
<dbReference type="Pfam" id="PF00083">
    <property type="entry name" value="Sugar_tr"/>
    <property type="match status" value="1"/>
</dbReference>
<feature type="transmembrane region" description="Helical" evidence="10">
    <location>
        <begin position="180"/>
        <end position="203"/>
    </location>
</feature>
<dbReference type="SUPFAM" id="SSF103473">
    <property type="entry name" value="MFS general substrate transporter"/>
    <property type="match status" value="1"/>
</dbReference>
<feature type="region of interest" description="Disordered" evidence="9">
    <location>
        <begin position="557"/>
        <end position="595"/>
    </location>
</feature>
<feature type="transmembrane region" description="Helical" evidence="10">
    <location>
        <begin position="246"/>
        <end position="267"/>
    </location>
</feature>
<evidence type="ECO:0000313" key="13">
    <source>
        <dbReference type="Proteomes" id="UP000307173"/>
    </source>
</evidence>
<evidence type="ECO:0000256" key="3">
    <source>
        <dbReference type="ARBA" id="ARBA00022448"/>
    </source>
</evidence>
<dbReference type="OrthoDB" id="5141738at2759"/>
<evidence type="ECO:0000313" key="12">
    <source>
        <dbReference type="EMBL" id="TID28456.1"/>
    </source>
</evidence>
<evidence type="ECO:0000256" key="9">
    <source>
        <dbReference type="SAM" id="MobiDB-lite"/>
    </source>
</evidence>
<feature type="transmembrane region" description="Helical" evidence="10">
    <location>
        <begin position="370"/>
        <end position="392"/>
    </location>
</feature>
<accession>A0A4T0X160</accession>
<feature type="transmembrane region" description="Helical" evidence="10">
    <location>
        <begin position="332"/>
        <end position="350"/>
    </location>
</feature>
<sequence length="595" mass="65724">MTVQFNISASPPPTSASHSSKESNTVNTDTLALINTTESFYTPQQNSESNSIQHSEKEVETKLNFLTLIGKHKVVSILCLLVAFGGFVFGWDTGTISGFVQMPTFQQTFGEYSITTNEFEFSNTRVGLIIAIFNIGCAVGGLTLAKLGDVVGRKVALILTMLVYISGIVVQISSQHWVQFMIGRIISGLGVGSISVLSPMFIAETSPSELRGIMVSCYQLMITLGILLGYVTTFATVSTLNNSAQWMVPLGLCFAWAVLMIVGMLFLPESSRYLITKGKMDQARESIAKVNGLPSTNQKVLDELQEITIAIVQQKEAGEASWKEVITGKPHLFTRLIIGIALQSFQQLTGNNYFFYYGTSIFKSVGLQNSFITSIILGAVNFLSTFVALYTVQRVGRRINLICGSAGMGVCLLVFSTIGTTILYPNGYDQPTDREAGYAMIFLVCLFIFLFAITWAPGVFVVVSETYPLRTRSKGMALATAANWIWGFIIAFFTPSIISVLRFSYGYIFMGFTFAAMFFVYFLVPETANLTLENIEELYNQYKPFQAFSTRSLFEEKESKAERTSQPPMFYAEKHKSGPDYGFEPIPLFESSSSV</sequence>
<gene>
    <name evidence="12" type="ORF">CANINC_002451</name>
</gene>
<dbReference type="InterPro" id="IPR036259">
    <property type="entry name" value="MFS_trans_sf"/>
</dbReference>
<evidence type="ECO:0000256" key="8">
    <source>
        <dbReference type="RuleBase" id="RU003346"/>
    </source>
</evidence>
<dbReference type="GO" id="GO:0005351">
    <property type="term" value="F:carbohydrate:proton symporter activity"/>
    <property type="evidence" value="ECO:0007669"/>
    <property type="project" value="TreeGrafter"/>
</dbReference>
<dbReference type="EMBL" id="SELW01000396">
    <property type="protein sequence ID" value="TID28456.1"/>
    <property type="molecule type" value="Genomic_DNA"/>
</dbReference>
<evidence type="ECO:0000256" key="6">
    <source>
        <dbReference type="ARBA" id="ARBA00022989"/>
    </source>
</evidence>
<keyword evidence="5 10" id="KW-0812">Transmembrane</keyword>
<evidence type="ECO:0000256" key="4">
    <source>
        <dbReference type="ARBA" id="ARBA00022597"/>
    </source>
</evidence>
<keyword evidence="6 10" id="KW-1133">Transmembrane helix</keyword>